<dbReference type="InterPro" id="IPR023214">
    <property type="entry name" value="HAD_sf"/>
</dbReference>
<dbReference type="FunFam" id="3.30.70.1020:FF:000001">
    <property type="entry name" value="Alpha,alpha-trehalose-phosphate synthase [UDP-forming] 1"/>
    <property type="match status" value="1"/>
</dbReference>
<dbReference type="GO" id="GO:0005992">
    <property type="term" value="P:trehalose biosynthetic process"/>
    <property type="evidence" value="ECO:0007669"/>
    <property type="project" value="InterPro"/>
</dbReference>
<dbReference type="Gene3D" id="3.40.50.1000">
    <property type="entry name" value="HAD superfamily/HAD-like"/>
    <property type="match status" value="1"/>
</dbReference>
<dbReference type="InterPro" id="IPR003337">
    <property type="entry name" value="Trehalose_PPase"/>
</dbReference>
<keyword evidence="4" id="KW-1185">Reference proteome</keyword>
<dbReference type="Pfam" id="PF00982">
    <property type="entry name" value="Glyco_transf_20"/>
    <property type="match status" value="1"/>
</dbReference>
<gene>
    <name evidence="3" type="ORF">EX30DRAFT_355878</name>
</gene>
<sequence>MIEKTDYGNGGLKNAVEAAIAAGHPGEMCYVGTLGYGADELDESTKVVIEGKLREDYNCAVAYASDADFDGHYNHYCKEVLWPVFHYQIPDHPKSKAFLDHSWKFFESLNRSVADAIIKDYKKGDTVWVHDYHLLLVPKMLRDALGPDAKIGFFLHVGFPSSEVFRCLAHRDKLLEGMLGATLIGFQTDEYARHFLTTCSRLLTVEARNDGIVLDSRFVNVISLAIGIDPKQLEEKRQEEDVARWADALKQRYAGKKLLVARDKLDGVRGVRQKLLAYELFLKKHPEWVGTVVLIQVALTTTSIVELQSTVTDIVTRINCAYATLEYQPVVYLHQDITYHQYIALLEVADALVVTSLRDGMNLTSHEFVYLQDKKHAPLILSEFTGSSAVFAGADMTVNPWDYSMTAEAFHKALTMPEGEKQRRWERLYQAVMERTAADWFKTFLEKLDESFIEQQRRGTSMIPRLSTKLLVERYKQSNNRMFFLDYEGTLVSWGGGKSNIITSPQRVLDLVNDLLEDPNNIVYVMSSRPPADLEQVFLRVPGVGLCAEGGCFLRPFQKERWVRFAAESLPWKKSVREILEYYVERTPGTSIEERNCSYIWHHEKAEDKAAALRQAGDCCNHVNDSCDNFRIHAVPITGGVLVESLDWRKETACQRALDIAENKGVLPDFLLVAGDSRDDEPVFEWAESLAKEQGIKNVTTIKVGTGHTSAGATTTGVAGVIAALQKLASISVQDSEE</sequence>
<dbReference type="FunCoup" id="A0A4S2MPB2">
    <property type="interactions" value="267"/>
</dbReference>
<dbReference type="Gene3D" id="3.40.50.2000">
    <property type="entry name" value="Glycogen Phosphorylase B"/>
    <property type="match status" value="2"/>
</dbReference>
<dbReference type="GO" id="GO:0003825">
    <property type="term" value="F:alpha,alpha-trehalose-phosphate synthase (UDP-forming) activity"/>
    <property type="evidence" value="ECO:0007669"/>
    <property type="project" value="TreeGrafter"/>
</dbReference>
<reference evidence="3 4" key="1">
    <citation type="submission" date="2019-04" db="EMBL/GenBank/DDBJ databases">
        <title>Comparative genomics and transcriptomics to analyze fruiting body development in filamentous ascomycetes.</title>
        <authorList>
            <consortium name="DOE Joint Genome Institute"/>
            <person name="Lutkenhaus R."/>
            <person name="Traeger S."/>
            <person name="Breuer J."/>
            <person name="Kuo A."/>
            <person name="Lipzen A."/>
            <person name="Pangilinan J."/>
            <person name="Dilworth D."/>
            <person name="Sandor L."/>
            <person name="Poggeler S."/>
            <person name="Barry K."/>
            <person name="Grigoriev I.V."/>
            <person name="Nowrousian M."/>
        </authorList>
    </citation>
    <scope>NUCLEOTIDE SEQUENCE [LARGE SCALE GENOMIC DNA]</scope>
    <source>
        <strain evidence="3 4">CBS 389.68</strain>
    </source>
</reference>
<protein>
    <submittedName>
        <fullName evidence="3">Uncharacterized protein</fullName>
    </submittedName>
</protein>
<dbReference type="PANTHER" id="PTHR10788">
    <property type="entry name" value="TREHALOSE-6-PHOSPHATE SYNTHASE"/>
    <property type="match status" value="1"/>
</dbReference>
<dbReference type="SUPFAM" id="SSF53756">
    <property type="entry name" value="UDP-Glycosyltransferase/glycogen phosphorylase"/>
    <property type="match status" value="1"/>
</dbReference>
<dbReference type="PANTHER" id="PTHR10788:SF15">
    <property type="entry name" value="TREHALOSE SYNTHASE COMPLEX REGULATORY SUBUNIT TPS3-RELATED"/>
    <property type="match status" value="1"/>
</dbReference>
<evidence type="ECO:0000313" key="4">
    <source>
        <dbReference type="Proteomes" id="UP000298138"/>
    </source>
</evidence>
<comment type="similarity">
    <text evidence="2">In the C-terminal section; belongs to the trehalose phosphatase family.</text>
</comment>
<evidence type="ECO:0000256" key="2">
    <source>
        <dbReference type="ARBA" id="ARBA00006330"/>
    </source>
</evidence>
<dbReference type="STRING" id="341454.A0A4S2MPB2"/>
<dbReference type="NCBIfam" id="TIGR00685">
    <property type="entry name" value="T6PP"/>
    <property type="match status" value="1"/>
</dbReference>
<dbReference type="SUPFAM" id="SSF56784">
    <property type="entry name" value="HAD-like"/>
    <property type="match status" value="1"/>
</dbReference>
<dbReference type="OrthoDB" id="755951at2759"/>
<dbReference type="GO" id="GO:0005829">
    <property type="term" value="C:cytosol"/>
    <property type="evidence" value="ECO:0007669"/>
    <property type="project" value="TreeGrafter"/>
</dbReference>
<dbReference type="InParanoid" id="A0A4S2MPB2"/>
<evidence type="ECO:0000313" key="3">
    <source>
        <dbReference type="EMBL" id="TGZ78943.1"/>
    </source>
</evidence>
<name>A0A4S2MPB2_9PEZI</name>
<dbReference type="AlphaFoldDB" id="A0A4S2MPB2"/>
<proteinExistence type="inferred from homology"/>
<dbReference type="InterPro" id="IPR001830">
    <property type="entry name" value="Glyco_trans_20"/>
</dbReference>
<dbReference type="Pfam" id="PF02358">
    <property type="entry name" value="Trehalose_PPase"/>
    <property type="match status" value="1"/>
</dbReference>
<dbReference type="Gene3D" id="3.30.70.1020">
    <property type="entry name" value="Trehalose-6-phosphate phosphatase related protein, domain 2"/>
    <property type="match status" value="1"/>
</dbReference>
<dbReference type="GO" id="GO:0005946">
    <property type="term" value="C:alpha,alpha-trehalose-phosphate synthase complex (UDP-forming)"/>
    <property type="evidence" value="ECO:0007669"/>
    <property type="project" value="TreeGrafter"/>
</dbReference>
<dbReference type="Proteomes" id="UP000298138">
    <property type="component" value="Unassembled WGS sequence"/>
</dbReference>
<dbReference type="EMBL" id="ML220136">
    <property type="protein sequence ID" value="TGZ78943.1"/>
    <property type="molecule type" value="Genomic_DNA"/>
</dbReference>
<dbReference type="FunFam" id="3.40.50.2000:FF:000036">
    <property type="entry name" value="Alpha,alpha-trehalose-phosphate synthase subunit Tps2"/>
    <property type="match status" value="1"/>
</dbReference>
<dbReference type="NCBIfam" id="TIGR01484">
    <property type="entry name" value="HAD-SF-IIB"/>
    <property type="match status" value="1"/>
</dbReference>
<dbReference type="CDD" id="cd03788">
    <property type="entry name" value="GT20_TPS"/>
    <property type="match status" value="1"/>
</dbReference>
<dbReference type="GO" id="GO:0004805">
    <property type="term" value="F:trehalose-phosphatase activity"/>
    <property type="evidence" value="ECO:0007669"/>
    <property type="project" value="TreeGrafter"/>
</dbReference>
<dbReference type="InterPro" id="IPR036412">
    <property type="entry name" value="HAD-like_sf"/>
</dbReference>
<comment type="similarity">
    <text evidence="1">In the N-terminal section; belongs to the glycosyltransferase 20 family.</text>
</comment>
<accession>A0A4S2MPB2</accession>
<organism evidence="3 4">
    <name type="scientific">Ascodesmis nigricans</name>
    <dbReference type="NCBI Taxonomy" id="341454"/>
    <lineage>
        <taxon>Eukaryota</taxon>
        <taxon>Fungi</taxon>
        <taxon>Dikarya</taxon>
        <taxon>Ascomycota</taxon>
        <taxon>Pezizomycotina</taxon>
        <taxon>Pezizomycetes</taxon>
        <taxon>Pezizales</taxon>
        <taxon>Ascodesmidaceae</taxon>
        <taxon>Ascodesmis</taxon>
    </lineage>
</organism>
<evidence type="ECO:0000256" key="1">
    <source>
        <dbReference type="ARBA" id="ARBA00005409"/>
    </source>
</evidence>
<dbReference type="InterPro" id="IPR006379">
    <property type="entry name" value="HAD-SF_hydro_IIB"/>
</dbReference>